<name>A0ABT4UGT6_9BACT</name>
<dbReference type="Pfam" id="PF00534">
    <property type="entry name" value="Glycos_transf_1"/>
    <property type="match status" value="1"/>
</dbReference>
<sequence length="375" mass="42928">MINFLIVTHAEHKYNKQAQLGGYAPYVREMNIWAKHVDTITIIAPLLESDYDNLDIPYQHPNIKFVRIPLTNVSSVKNILYSLICIPYILFVIIREMRKSNHIHLRCPGNIGLLGSIAQIFFPRKKKTAKYAGNWDPESNQPKSYRIQQKILTSTLLTKNMKVLVYGNSWPNVSKNILPFFTATYSNNQREYIAPRPLNKLLHIRLIYVGALSTGKQPLLSVKAAEMLTRKGYKIQLDMFGEGPERTSLENYIRNNALGHYITLHGNQSAETVRGYFRQAHFLIFISKSEGWPKVVAESMFWGCVPITTKVSCVPDMVDNGTRGTLVVDTPQAVNDAVEKYLHQPHLYVKASENGQKWSQQFTLEKFDEEVKKLV</sequence>
<gene>
    <name evidence="2" type="ORF">O3P16_04560</name>
</gene>
<dbReference type="Proteomes" id="UP001210231">
    <property type="component" value="Unassembled WGS sequence"/>
</dbReference>
<comment type="caution">
    <text evidence="2">The sequence shown here is derived from an EMBL/GenBank/DDBJ whole genome shotgun (WGS) entry which is preliminary data.</text>
</comment>
<dbReference type="InterPro" id="IPR001296">
    <property type="entry name" value="Glyco_trans_1"/>
</dbReference>
<feature type="domain" description="Glycosyl transferase family 1" evidence="1">
    <location>
        <begin position="206"/>
        <end position="358"/>
    </location>
</feature>
<protein>
    <submittedName>
        <fullName evidence="2">Glycosyltransferase</fullName>
        <ecNumber evidence="2">2.4.-.-</ecNumber>
    </submittedName>
</protein>
<dbReference type="PANTHER" id="PTHR12526:SF630">
    <property type="entry name" value="GLYCOSYLTRANSFERASE"/>
    <property type="match status" value="1"/>
</dbReference>
<reference evidence="2 3" key="1">
    <citation type="submission" date="2022-12" db="EMBL/GenBank/DDBJ databases">
        <title>Chitinophagaceae gen. sp. nov., a new member of the family Chitinophagaceae, isolated from soil in a chemical factory.</title>
        <authorList>
            <person name="Ke Z."/>
        </authorList>
    </citation>
    <scope>NUCLEOTIDE SEQUENCE [LARGE SCALE GENOMIC DNA]</scope>
    <source>
        <strain evidence="2 3">LY-5</strain>
    </source>
</reference>
<keyword evidence="2" id="KW-0808">Transferase</keyword>
<dbReference type="EC" id="2.4.-.-" evidence="2"/>
<dbReference type="Gene3D" id="3.40.50.2000">
    <property type="entry name" value="Glycogen Phosphorylase B"/>
    <property type="match status" value="2"/>
</dbReference>
<dbReference type="GO" id="GO:0016757">
    <property type="term" value="F:glycosyltransferase activity"/>
    <property type="evidence" value="ECO:0007669"/>
    <property type="project" value="UniProtKB-KW"/>
</dbReference>
<dbReference type="SUPFAM" id="SSF53756">
    <property type="entry name" value="UDP-Glycosyltransferase/glycogen phosphorylase"/>
    <property type="match status" value="1"/>
</dbReference>
<dbReference type="EMBL" id="JAQGEF010000004">
    <property type="protein sequence ID" value="MDA3614066.1"/>
    <property type="molecule type" value="Genomic_DNA"/>
</dbReference>
<dbReference type="CDD" id="cd03801">
    <property type="entry name" value="GT4_PimA-like"/>
    <property type="match status" value="1"/>
</dbReference>
<keyword evidence="3" id="KW-1185">Reference proteome</keyword>
<evidence type="ECO:0000313" key="3">
    <source>
        <dbReference type="Proteomes" id="UP001210231"/>
    </source>
</evidence>
<evidence type="ECO:0000313" key="2">
    <source>
        <dbReference type="EMBL" id="MDA3614066.1"/>
    </source>
</evidence>
<accession>A0ABT4UGT6</accession>
<dbReference type="RefSeq" id="WP_407030394.1">
    <property type="nucleotide sequence ID" value="NZ_JAQGEF010000004.1"/>
</dbReference>
<organism evidence="2 3">
    <name type="scientific">Polluticaenibacter yanchengensis</name>
    <dbReference type="NCBI Taxonomy" id="3014562"/>
    <lineage>
        <taxon>Bacteria</taxon>
        <taxon>Pseudomonadati</taxon>
        <taxon>Bacteroidota</taxon>
        <taxon>Chitinophagia</taxon>
        <taxon>Chitinophagales</taxon>
        <taxon>Chitinophagaceae</taxon>
        <taxon>Polluticaenibacter</taxon>
    </lineage>
</organism>
<keyword evidence="2" id="KW-0328">Glycosyltransferase</keyword>
<evidence type="ECO:0000259" key="1">
    <source>
        <dbReference type="Pfam" id="PF00534"/>
    </source>
</evidence>
<dbReference type="PANTHER" id="PTHR12526">
    <property type="entry name" value="GLYCOSYLTRANSFERASE"/>
    <property type="match status" value="1"/>
</dbReference>
<proteinExistence type="predicted"/>